<name>A0AAV5S6W2_9BILA</name>
<evidence type="ECO:0000256" key="7">
    <source>
        <dbReference type="RuleBase" id="RU000304"/>
    </source>
</evidence>
<keyword evidence="4 6" id="KW-0067">ATP-binding</keyword>
<sequence>MCVFDLFVVYDDLEFEKFSMQSSFNIGGVRIGKIFLNQNLPGRHFALDLGEKHRRRQIILLQNNLSNSDKLKVSRLESSNNTGELKQGIVSDVAMPEVRQENERLRKSLSKLTEERHARVEELSRLSKSLSHLRLSKSREKRLNFSKFAKEYDVKRILGIGGGGCVFEVVNKFDEGKYAVKRITVDPSEEVIDKALREVRAMAQLDHPGIVRYNSTWIEKPPEDWQYERDDELLKKLQSKKMQLLNYKANSIFIYIQMQKCHYSLTNWLGENMTSGSRKLPRMKLWFKQLVSAVEYIHEKNLIHRDLKPSNILFVEKDHLKICDMGIVIEQTRVGGKEITKTNTTGSGTEEYMSPEQLSMSALNTKSDVFTLGLIFAELCIAIDYKKKAAIFDNYRRALPNKLHVDDETTAFISELTERNSNHRPTCQEILNDSYLK</sequence>
<keyword evidence="1" id="KW-0808">Transferase</keyword>
<evidence type="ECO:0000256" key="5">
    <source>
        <dbReference type="ARBA" id="ARBA00037982"/>
    </source>
</evidence>
<dbReference type="PROSITE" id="PS00108">
    <property type="entry name" value="PROTEIN_KINASE_ST"/>
    <property type="match status" value="1"/>
</dbReference>
<evidence type="ECO:0000313" key="10">
    <source>
        <dbReference type="Proteomes" id="UP001432027"/>
    </source>
</evidence>
<reference evidence="9" key="1">
    <citation type="submission" date="2023-10" db="EMBL/GenBank/DDBJ databases">
        <title>Genome assembly of Pristionchus species.</title>
        <authorList>
            <person name="Yoshida K."/>
            <person name="Sommer R.J."/>
        </authorList>
    </citation>
    <scope>NUCLEOTIDE SEQUENCE</scope>
    <source>
        <strain evidence="9">RS0144</strain>
    </source>
</reference>
<dbReference type="PROSITE" id="PS50011">
    <property type="entry name" value="PROTEIN_KINASE_DOM"/>
    <property type="match status" value="1"/>
</dbReference>
<dbReference type="Gene3D" id="1.10.510.10">
    <property type="entry name" value="Transferase(Phosphotransferase) domain 1"/>
    <property type="match status" value="1"/>
</dbReference>
<evidence type="ECO:0000256" key="3">
    <source>
        <dbReference type="ARBA" id="ARBA00022777"/>
    </source>
</evidence>
<dbReference type="InterPro" id="IPR000719">
    <property type="entry name" value="Prot_kinase_dom"/>
</dbReference>
<dbReference type="Gene3D" id="3.30.200.20">
    <property type="entry name" value="Phosphorylase Kinase, domain 1"/>
    <property type="match status" value="1"/>
</dbReference>
<dbReference type="EMBL" id="BTSX01000001">
    <property type="protein sequence ID" value="GMS78213.1"/>
    <property type="molecule type" value="Genomic_DNA"/>
</dbReference>
<feature type="domain" description="Protein kinase" evidence="8">
    <location>
        <begin position="152"/>
        <end position="436"/>
    </location>
</feature>
<dbReference type="InterPro" id="IPR017441">
    <property type="entry name" value="Protein_kinase_ATP_BS"/>
</dbReference>
<dbReference type="AlphaFoldDB" id="A0AAV5S6W2"/>
<keyword evidence="10" id="KW-1185">Reference proteome</keyword>
<feature type="binding site" evidence="6">
    <location>
        <position position="181"/>
    </location>
    <ligand>
        <name>ATP</name>
        <dbReference type="ChEBI" id="CHEBI:30616"/>
    </ligand>
</feature>
<dbReference type="SUPFAM" id="SSF56112">
    <property type="entry name" value="Protein kinase-like (PK-like)"/>
    <property type="match status" value="1"/>
</dbReference>
<keyword evidence="3" id="KW-0418">Kinase</keyword>
<accession>A0AAV5S6W2</accession>
<comment type="caution">
    <text evidence="9">The sequence shown here is derived from an EMBL/GenBank/DDBJ whole genome shotgun (WGS) entry which is preliminary data.</text>
</comment>
<dbReference type="FunFam" id="1.10.510.10:FF:001020">
    <property type="entry name" value="Transmembrane ion channel"/>
    <property type="match status" value="1"/>
</dbReference>
<dbReference type="FunFam" id="3.30.200.20:FF:000706">
    <property type="entry name" value="Protein kinase"/>
    <property type="match status" value="1"/>
</dbReference>
<evidence type="ECO:0000256" key="1">
    <source>
        <dbReference type="ARBA" id="ARBA00022679"/>
    </source>
</evidence>
<proteinExistence type="inferred from homology"/>
<dbReference type="Pfam" id="PF00069">
    <property type="entry name" value="Pkinase"/>
    <property type="match status" value="1"/>
</dbReference>
<keyword evidence="7" id="KW-0723">Serine/threonine-protein kinase</keyword>
<dbReference type="GO" id="GO:0005634">
    <property type="term" value="C:nucleus"/>
    <property type="evidence" value="ECO:0007669"/>
    <property type="project" value="TreeGrafter"/>
</dbReference>
<protein>
    <recommendedName>
        <fullName evidence="8">Protein kinase domain-containing protein</fullName>
    </recommendedName>
</protein>
<dbReference type="InterPro" id="IPR011009">
    <property type="entry name" value="Kinase-like_dom_sf"/>
</dbReference>
<dbReference type="PANTHER" id="PTHR11042:SF91">
    <property type="entry name" value="EUKARYOTIC TRANSLATION INITIATION FACTOR 2-ALPHA KINASE"/>
    <property type="match status" value="1"/>
</dbReference>
<dbReference type="InterPro" id="IPR008271">
    <property type="entry name" value="Ser/Thr_kinase_AS"/>
</dbReference>
<dbReference type="SMART" id="SM00220">
    <property type="entry name" value="S_TKc"/>
    <property type="match status" value="1"/>
</dbReference>
<dbReference type="InterPro" id="IPR050339">
    <property type="entry name" value="CC_SR_Kinase"/>
</dbReference>
<evidence type="ECO:0000256" key="4">
    <source>
        <dbReference type="ARBA" id="ARBA00022840"/>
    </source>
</evidence>
<keyword evidence="2 6" id="KW-0547">Nucleotide-binding</keyword>
<dbReference type="Proteomes" id="UP001432027">
    <property type="component" value="Unassembled WGS sequence"/>
</dbReference>
<organism evidence="9 10">
    <name type="scientific">Pristionchus entomophagus</name>
    <dbReference type="NCBI Taxonomy" id="358040"/>
    <lineage>
        <taxon>Eukaryota</taxon>
        <taxon>Metazoa</taxon>
        <taxon>Ecdysozoa</taxon>
        <taxon>Nematoda</taxon>
        <taxon>Chromadorea</taxon>
        <taxon>Rhabditida</taxon>
        <taxon>Rhabditina</taxon>
        <taxon>Diplogasteromorpha</taxon>
        <taxon>Diplogasteroidea</taxon>
        <taxon>Neodiplogasteridae</taxon>
        <taxon>Pristionchus</taxon>
    </lineage>
</organism>
<evidence type="ECO:0000256" key="2">
    <source>
        <dbReference type="ARBA" id="ARBA00022741"/>
    </source>
</evidence>
<dbReference type="GO" id="GO:0004694">
    <property type="term" value="F:eukaryotic translation initiation factor 2alpha kinase activity"/>
    <property type="evidence" value="ECO:0007669"/>
    <property type="project" value="TreeGrafter"/>
</dbReference>
<dbReference type="PROSITE" id="PS00107">
    <property type="entry name" value="PROTEIN_KINASE_ATP"/>
    <property type="match status" value="1"/>
</dbReference>
<evidence type="ECO:0000259" key="8">
    <source>
        <dbReference type="PROSITE" id="PS50011"/>
    </source>
</evidence>
<dbReference type="GO" id="GO:0005737">
    <property type="term" value="C:cytoplasm"/>
    <property type="evidence" value="ECO:0007669"/>
    <property type="project" value="TreeGrafter"/>
</dbReference>
<dbReference type="GO" id="GO:0005524">
    <property type="term" value="F:ATP binding"/>
    <property type="evidence" value="ECO:0007669"/>
    <property type="project" value="UniProtKB-UniRule"/>
</dbReference>
<evidence type="ECO:0000313" key="9">
    <source>
        <dbReference type="EMBL" id="GMS78213.1"/>
    </source>
</evidence>
<evidence type="ECO:0000256" key="6">
    <source>
        <dbReference type="PROSITE-ProRule" id="PRU10141"/>
    </source>
</evidence>
<comment type="similarity">
    <text evidence="5">Belongs to the protein kinase superfamily. Ser/Thr protein kinase family. GCN2 subfamily.</text>
</comment>
<dbReference type="PANTHER" id="PTHR11042">
    <property type="entry name" value="EUKARYOTIC TRANSLATION INITIATION FACTOR 2-ALPHA KINASE EIF2-ALPHA KINASE -RELATED"/>
    <property type="match status" value="1"/>
</dbReference>
<gene>
    <name evidence="9" type="ORF">PENTCL1PPCAC_388</name>
</gene>